<dbReference type="SUPFAM" id="SSF51735">
    <property type="entry name" value="NAD(P)-binding Rossmann-fold domains"/>
    <property type="match status" value="1"/>
</dbReference>
<sequence>MRLRGKTALITGASRNIGRTIALAFAREGANLLLNTRSNQGELKAVAEECEGLGVRVLPVLADVADADQVARMVEHGTQHFGAIDVLVSNAAIRPHKPITETSIAEWHQVMGVDLHAAFYLCKALAPSMIARRTGSIIAIGGLSSLTGRPDTAAVTAAKTGLLGLIRALAAELGPHGVRANMVMPGLMDTERRYPEWYPEFQATPRGSAEHVKGIPLGRQGRPEEVAHACVFLASDESSYITGDRILCMGGRFIG</sequence>
<evidence type="ECO:0000256" key="1">
    <source>
        <dbReference type="ARBA" id="ARBA00006484"/>
    </source>
</evidence>
<name>A0A937W2D2_UNCTE</name>
<dbReference type="Pfam" id="PF13561">
    <property type="entry name" value="adh_short_C2"/>
    <property type="match status" value="1"/>
</dbReference>
<dbReference type="AlphaFoldDB" id="A0A937W2D2"/>
<dbReference type="InterPro" id="IPR036291">
    <property type="entry name" value="NAD(P)-bd_dom_sf"/>
</dbReference>
<dbReference type="Proteomes" id="UP000712673">
    <property type="component" value="Unassembled WGS sequence"/>
</dbReference>
<gene>
    <name evidence="2" type="ORF">FJZ47_16455</name>
</gene>
<comment type="caution">
    <text evidence="2">The sequence shown here is derived from an EMBL/GenBank/DDBJ whole genome shotgun (WGS) entry which is preliminary data.</text>
</comment>
<evidence type="ECO:0000313" key="3">
    <source>
        <dbReference type="Proteomes" id="UP000712673"/>
    </source>
</evidence>
<dbReference type="PANTHER" id="PTHR42879">
    <property type="entry name" value="3-OXOACYL-(ACYL-CARRIER-PROTEIN) REDUCTASE"/>
    <property type="match status" value="1"/>
</dbReference>
<protein>
    <submittedName>
        <fullName evidence="2">SDR family oxidoreductase</fullName>
    </submittedName>
</protein>
<evidence type="ECO:0000313" key="2">
    <source>
        <dbReference type="EMBL" id="MBM3225377.1"/>
    </source>
</evidence>
<accession>A0A937W2D2</accession>
<dbReference type="PANTHER" id="PTHR42879:SF2">
    <property type="entry name" value="3-OXOACYL-[ACYL-CARRIER-PROTEIN] REDUCTASE FABG"/>
    <property type="match status" value="1"/>
</dbReference>
<dbReference type="FunFam" id="3.40.50.720:FF:000084">
    <property type="entry name" value="Short-chain dehydrogenase reductase"/>
    <property type="match status" value="1"/>
</dbReference>
<dbReference type="InterPro" id="IPR002347">
    <property type="entry name" value="SDR_fam"/>
</dbReference>
<dbReference type="Gene3D" id="3.40.50.720">
    <property type="entry name" value="NAD(P)-binding Rossmann-like Domain"/>
    <property type="match status" value="1"/>
</dbReference>
<dbReference type="InterPro" id="IPR050259">
    <property type="entry name" value="SDR"/>
</dbReference>
<proteinExistence type="inferred from homology"/>
<comment type="similarity">
    <text evidence="1">Belongs to the short-chain dehydrogenases/reductases (SDR) family.</text>
</comment>
<reference evidence="2" key="1">
    <citation type="submission" date="2019-03" db="EMBL/GenBank/DDBJ databases">
        <title>Lake Tanganyika Metagenome-Assembled Genomes (MAGs).</title>
        <authorList>
            <person name="Tran P."/>
        </authorList>
    </citation>
    <scope>NUCLEOTIDE SEQUENCE</scope>
    <source>
        <strain evidence="2">K_DeepCast_65m_m2_066</strain>
    </source>
</reference>
<organism evidence="2 3">
    <name type="scientific">Tectimicrobiota bacterium</name>
    <dbReference type="NCBI Taxonomy" id="2528274"/>
    <lineage>
        <taxon>Bacteria</taxon>
        <taxon>Pseudomonadati</taxon>
        <taxon>Nitrospinota/Tectimicrobiota group</taxon>
        <taxon>Candidatus Tectimicrobiota</taxon>
    </lineage>
</organism>
<dbReference type="PRINTS" id="PR00080">
    <property type="entry name" value="SDRFAMILY"/>
</dbReference>
<dbReference type="EMBL" id="VGLS01000557">
    <property type="protein sequence ID" value="MBM3225377.1"/>
    <property type="molecule type" value="Genomic_DNA"/>
</dbReference>
<dbReference type="PRINTS" id="PR00081">
    <property type="entry name" value="GDHRDH"/>
</dbReference>
<dbReference type="CDD" id="cd05233">
    <property type="entry name" value="SDR_c"/>
    <property type="match status" value="1"/>
</dbReference>